<name>A0ABW9F0K8_9GAMM</name>
<dbReference type="InterPro" id="IPR002295">
    <property type="entry name" value="N4/N6-MTase_EcoPI_Mod-like"/>
</dbReference>
<dbReference type="Proteomes" id="UP001629523">
    <property type="component" value="Unassembled WGS sequence"/>
</dbReference>
<dbReference type="PROSITE" id="PS00092">
    <property type="entry name" value="N6_MTASE"/>
    <property type="match status" value="1"/>
</dbReference>
<dbReference type="InterPro" id="IPR029063">
    <property type="entry name" value="SAM-dependent_MTases_sf"/>
</dbReference>
<keyword evidence="9" id="KW-1185">Reference proteome</keyword>
<keyword evidence="4 8" id="KW-0808">Transferase</keyword>
<reference evidence="8 9" key="1">
    <citation type="journal article" date="2024" name="Infect. Genet. Evol.">
        <title>Characteristics and comparative genome analysis of Yersinia enterocolitica and related species associated with human infections in Switzerland 2019-2023.</title>
        <authorList>
            <person name="Stevens M.J.A."/>
            <person name="Horlbog J.A."/>
            <person name="Diethelm A."/>
            <person name="Stephan R."/>
            <person name="Nuesch-Inderbinen M."/>
        </authorList>
    </citation>
    <scope>NUCLEOTIDE SEQUENCE [LARGE SCALE GENOMIC DNA]</scope>
    <source>
        <strain evidence="8 9">N20-0302</strain>
    </source>
</reference>
<organism evidence="8 9">
    <name type="scientific">Yersinia proxima</name>
    <dbReference type="NCBI Taxonomy" id="2890316"/>
    <lineage>
        <taxon>Bacteria</taxon>
        <taxon>Pseudomonadati</taxon>
        <taxon>Pseudomonadota</taxon>
        <taxon>Gammaproteobacteria</taxon>
        <taxon>Enterobacterales</taxon>
        <taxon>Yersiniaceae</taxon>
        <taxon>Yersinia</taxon>
    </lineage>
</organism>
<dbReference type="PRINTS" id="PR00506">
    <property type="entry name" value="D21N6MTFRASE"/>
</dbReference>
<evidence type="ECO:0000313" key="8">
    <source>
        <dbReference type="EMBL" id="MFM1347505.1"/>
    </source>
</evidence>
<keyword evidence="3 8" id="KW-0489">Methyltransferase</keyword>
<keyword evidence="5" id="KW-0949">S-adenosyl-L-methionine</keyword>
<dbReference type="GO" id="GO:0008168">
    <property type="term" value="F:methyltransferase activity"/>
    <property type="evidence" value="ECO:0007669"/>
    <property type="project" value="UniProtKB-KW"/>
</dbReference>
<comment type="caution">
    <text evidence="8">The sequence shown here is derived from an EMBL/GenBank/DDBJ whole genome shotgun (WGS) entry which is preliminary data.</text>
</comment>
<evidence type="ECO:0000256" key="4">
    <source>
        <dbReference type="ARBA" id="ARBA00022679"/>
    </source>
</evidence>
<dbReference type="Pfam" id="PF01555">
    <property type="entry name" value="N6_N4_Mtase"/>
    <property type="match status" value="1"/>
</dbReference>
<accession>A0ABW9F0K8</accession>
<evidence type="ECO:0000256" key="2">
    <source>
        <dbReference type="ARBA" id="ARBA00011900"/>
    </source>
</evidence>
<dbReference type="Gene3D" id="3.40.50.150">
    <property type="entry name" value="Vaccinia Virus protein VP39"/>
    <property type="match status" value="1"/>
</dbReference>
<dbReference type="InterPro" id="IPR002052">
    <property type="entry name" value="DNA_methylase_N6_adenine_CS"/>
</dbReference>
<evidence type="ECO:0000256" key="3">
    <source>
        <dbReference type="ARBA" id="ARBA00022603"/>
    </source>
</evidence>
<sequence>MKSKMQFKINELEMALGLTPTLNIHIDEILSHPLELNSSFDSSLYIGDNLAYLRSFAETTPNIIDLCYIDPPYNTGNKFIYHDNRKAITSSIFGKHGEWMSFMLPRLACAHELLKKTGIIAISIDDYEYAYLKILMDQIFGEDNFIGCIVVCRSKNGKGSNRNIATSHEYLLIYGKSSKACLVGFPDDDTLYNKTDEYGHYKIDGLFRKKGDASLRSDRPNMFYPLYVNPKTGHVSTEVKSELVEIYPIDSKGIERRWLWGRDTAKERSWQLYASNKGVIYVKNYSDVKKRKKVRTLWNDTSFYTERATNEIKEIFGDKVFDTPKPLSYISAILDSLADSDALILDFFAGSATTAHAAALLNKNDGGKRKTILMENNTLIPEKHLAYKLGFKTIADISLFRLEKIKSLYCEFSYIDITFSANKNQCRI</sequence>
<evidence type="ECO:0000256" key="1">
    <source>
        <dbReference type="ARBA" id="ARBA00006594"/>
    </source>
</evidence>
<dbReference type="EC" id="2.1.1.72" evidence="2"/>
<comment type="catalytic activity">
    <reaction evidence="6">
        <text>a 2'-deoxyadenosine in DNA + S-adenosyl-L-methionine = an N(6)-methyl-2'-deoxyadenosine in DNA + S-adenosyl-L-homocysteine + H(+)</text>
        <dbReference type="Rhea" id="RHEA:15197"/>
        <dbReference type="Rhea" id="RHEA-COMP:12418"/>
        <dbReference type="Rhea" id="RHEA-COMP:12419"/>
        <dbReference type="ChEBI" id="CHEBI:15378"/>
        <dbReference type="ChEBI" id="CHEBI:57856"/>
        <dbReference type="ChEBI" id="CHEBI:59789"/>
        <dbReference type="ChEBI" id="CHEBI:90615"/>
        <dbReference type="ChEBI" id="CHEBI:90616"/>
        <dbReference type="EC" id="2.1.1.72"/>
    </reaction>
</comment>
<gene>
    <name evidence="8" type="ORF">WFP14_13195</name>
</gene>
<evidence type="ECO:0000313" key="9">
    <source>
        <dbReference type="Proteomes" id="UP001629523"/>
    </source>
</evidence>
<dbReference type="RefSeq" id="WP_408573616.1">
    <property type="nucleotide sequence ID" value="NZ_JBBEST010000005.1"/>
</dbReference>
<dbReference type="InterPro" id="IPR002941">
    <property type="entry name" value="DNA_methylase_N4/N6"/>
</dbReference>
<comment type="similarity">
    <text evidence="1">Belongs to the N(4)/N(6)-methyltransferase family.</text>
</comment>
<dbReference type="EMBL" id="JBBEST010000005">
    <property type="protein sequence ID" value="MFM1347505.1"/>
    <property type="molecule type" value="Genomic_DNA"/>
</dbReference>
<dbReference type="PIRSF" id="PIRSF015855">
    <property type="entry name" value="TypeIII_Mtase_mKpnI"/>
    <property type="match status" value="1"/>
</dbReference>
<protein>
    <recommendedName>
        <fullName evidence="2">site-specific DNA-methyltransferase (adenine-specific)</fullName>
        <ecNumber evidence="2">2.1.1.72</ecNumber>
    </recommendedName>
</protein>
<dbReference type="GO" id="GO:0032259">
    <property type="term" value="P:methylation"/>
    <property type="evidence" value="ECO:0007669"/>
    <property type="project" value="UniProtKB-KW"/>
</dbReference>
<evidence type="ECO:0000256" key="6">
    <source>
        <dbReference type="ARBA" id="ARBA00047942"/>
    </source>
</evidence>
<dbReference type="SUPFAM" id="SSF53335">
    <property type="entry name" value="S-adenosyl-L-methionine-dependent methyltransferases"/>
    <property type="match status" value="1"/>
</dbReference>
<feature type="domain" description="DNA methylase N-4/N-6" evidence="7">
    <location>
        <begin position="64"/>
        <end position="364"/>
    </location>
</feature>
<proteinExistence type="inferred from homology"/>
<evidence type="ECO:0000259" key="7">
    <source>
        <dbReference type="Pfam" id="PF01555"/>
    </source>
</evidence>
<evidence type="ECO:0000256" key="5">
    <source>
        <dbReference type="ARBA" id="ARBA00022691"/>
    </source>
</evidence>